<dbReference type="InterPro" id="IPR003593">
    <property type="entry name" value="AAA+_ATPase"/>
</dbReference>
<dbReference type="Pfam" id="PF00005">
    <property type="entry name" value="ABC_tran"/>
    <property type="match status" value="1"/>
</dbReference>
<evidence type="ECO:0000313" key="8">
    <source>
        <dbReference type="EMBL" id="QIH78603.1"/>
    </source>
</evidence>
<dbReference type="SMART" id="SM00382">
    <property type="entry name" value="AAA"/>
    <property type="match status" value="1"/>
</dbReference>
<evidence type="ECO:0000259" key="5">
    <source>
        <dbReference type="PROSITE" id="PS50893"/>
    </source>
</evidence>
<dbReference type="GO" id="GO:0016887">
    <property type="term" value="F:ATP hydrolysis activity"/>
    <property type="evidence" value="ECO:0007669"/>
    <property type="project" value="InterPro"/>
</dbReference>
<dbReference type="AlphaFoldDB" id="A0A1W7AC50"/>
<evidence type="ECO:0000256" key="4">
    <source>
        <dbReference type="ARBA" id="ARBA00022840"/>
    </source>
</evidence>
<keyword evidence="3" id="KW-0547">Nucleotide-binding</keyword>
<dbReference type="PANTHER" id="PTHR42734:SF17">
    <property type="entry name" value="METAL TRANSPORT SYSTEM ATP-BINDING PROTEIN TM_0124-RELATED"/>
    <property type="match status" value="1"/>
</dbReference>
<dbReference type="GO" id="GO:0005524">
    <property type="term" value="F:ATP binding"/>
    <property type="evidence" value="ECO:0007669"/>
    <property type="project" value="UniProtKB-KW"/>
</dbReference>
<evidence type="ECO:0000313" key="6">
    <source>
        <dbReference type="EMBL" id="ARQ07133.1"/>
    </source>
</evidence>
<keyword evidence="4 7" id="KW-0067">ATP-binding</keyword>
<dbReference type="STRING" id="1855823.MCCS_14920"/>
<reference evidence="9 11" key="3">
    <citation type="submission" date="2019-01" db="EMBL/GenBank/DDBJ databases">
        <title>Draft genome sequences of Macrococcus caseolyticus, Macrococcus canis, Macrococcus bohemicus and Macrococcus goetzii.</title>
        <authorList>
            <person name="Mazhar S."/>
            <person name="Altermann E."/>
            <person name="Hill C."/>
            <person name="Mcauliffe O."/>
        </authorList>
    </citation>
    <scope>NUCLEOTIDE SEQUENCE [LARGE SCALE GENOMIC DNA]</scope>
    <source>
        <strain evidence="9 11">DPC7162</strain>
    </source>
</reference>
<keyword evidence="10" id="KW-1185">Reference proteome</keyword>
<evidence type="ECO:0000256" key="1">
    <source>
        <dbReference type="ARBA" id="ARBA00005417"/>
    </source>
</evidence>
<evidence type="ECO:0000313" key="7">
    <source>
        <dbReference type="EMBL" id="ARQ07172.1"/>
    </source>
</evidence>
<keyword evidence="7" id="KW-0378">Hydrolase</keyword>
<dbReference type="Proteomes" id="UP000194154">
    <property type="component" value="Chromosome"/>
</dbReference>
<dbReference type="EC" id="3.6.3.-" evidence="7"/>
<gene>
    <name evidence="7" type="primary">znuC_2</name>
    <name evidence="6" type="synonym">znuC_1</name>
    <name evidence="9" type="ORF">ETI04_02625</name>
    <name evidence="8" type="ORF">GTN30_07935</name>
    <name evidence="6" type="ORF">MCCS_14920</name>
    <name evidence="7" type="ORF">MCCS_15310</name>
</gene>
<dbReference type="InterPro" id="IPR003439">
    <property type="entry name" value="ABC_transporter-like_ATP-bd"/>
</dbReference>
<reference evidence="7 10" key="1">
    <citation type="journal article" date="2017" name="Int. J. Syst. Evol. Microbiol.">
        <title>Macrococcus canis sp. nov., a skin bacterium associated with infections in dogs.</title>
        <authorList>
            <person name="Gobeli Brawand S."/>
            <person name="Cotting K."/>
            <person name="Gomez-Sanz E."/>
            <person name="Collaud A."/>
            <person name="Thomann A."/>
            <person name="Brodard I."/>
            <person name="Rodriguez-Campos S."/>
            <person name="Strauss C."/>
            <person name="Perreten V."/>
        </authorList>
    </citation>
    <scope>NUCLEOTIDE SEQUENCE [LARGE SCALE GENOMIC DNA]</scope>
    <source>
        <strain evidence="7 10">KM45013</strain>
    </source>
</reference>
<organism evidence="7 10">
    <name type="scientific">Macrococcoides canis</name>
    <dbReference type="NCBI Taxonomy" id="1855823"/>
    <lineage>
        <taxon>Bacteria</taxon>
        <taxon>Bacillati</taxon>
        <taxon>Bacillota</taxon>
        <taxon>Bacilli</taxon>
        <taxon>Bacillales</taxon>
        <taxon>Staphylococcaceae</taxon>
        <taxon>Macrococcoides</taxon>
    </lineage>
</organism>
<dbReference type="EMBL" id="CP047363">
    <property type="protein sequence ID" value="QIH78603.1"/>
    <property type="molecule type" value="Genomic_DNA"/>
</dbReference>
<name>A0A1W7AC50_9STAP</name>
<evidence type="ECO:0000313" key="11">
    <source>
        <dbReference type="Proteomes" id="UP000294865"/>
    </source>
</evidence>
<protein>
    <submittedName>
        <fullName evidence="8">ATP-binding cassette domain-containing protein</fullName>
    </submittedName>
    <submittedName>
        <fullName evidence="7">High-affinity zinc uptake system ATP-binding protein ZnuC</fullName>
        <ecNumber evidence="7">3.6.3.-</ecNumber>
    </submittedName>
    <submittedName>
        <fullName evidence="9">Metal ABC transporter ATP-binding protein</fullName>
    </submittedName>
</protein>
<reference evidence="8" key="4">
    <citation type="journal article" date="2020" name="Antimicrob. Agents Chemother.">
        <title>The novel macrolide resistance genes mef(D), msr(F) and msr(H) are present on resistance islands in Macrococcus canis, Macrococcus caseolyticus and Staphylococcus aureus.</title>
        <authorList>
            <person name="Schwendener S."/>
            <person name="Dona V."/>
            <person name="Perreten V."/>
        </authorList>
    </citation>
    <scope>NUCLEOTIDE SEQUENCE</scope>
    <source>
        <strain evidence="8">Epi0076A</strain>
    </source>
</reference>
<dbReference type="KEGG" id="mcak:MCCS_14920"/>
<reference evidence="7" key="2">
    <citation type="submission" date="2017-04" db="EMBL/GenBank/DDBJ databases">
        <authorList>
            <person name="Afonso C.L."/>
            <person name="Miller P.J."/>
            <person name="Scott M.A."/>
            <person name="Spackman E."/>
            <person name="Goraichik I."/>
            <person name="Dimitrov K.M."/>
            <person name="Suarez D.L."/>
            <person name="Swayne D.E."/>
        </authorList>
    </citation>
    <scope>NUCLEOTIDE SEQUENCE</scope>
    <source>
        <strain evidence="7">KM45013</strain>
    </source>
</reference>
<dbReference type="SUPFAM" id="SSF52540">
    <property type="entry name" value="P-loop containing nucleoside triphosphate hydrolases"/>
    <property type="match status" value="1"/>
</dbReference>
<comment type="similarity">
    <text evidence="1">Belongs to the ABC transporter superfamily.</text>
</comment>
<dbReference type="InterPro" id="IPR050153">
    <property type="entry name" value="Metal_Ion_Import_ABC"/>
</dbReference>
<proteinExistence type="inferred from homology"/>
<dbReference type="Proteomes" id="UP000294865">
    <property type="component" value="Unassembled WGS sequence"/>
</dbReference>
<feature type="domain" description="ABC transporter" evidence="5">
    <location>
        <begin position="5"/>
        <end position="239"/>
    </location>
</feature>
<evidence type="ECO:0000256" key="3">
    <source>
        <dbReference type="ARBA" id="ARBA00022741"/>
    </source>
</evidence>
<accession>A0A1W7AC50</accession>
<evidence type="ECO:0000313" key="9">
    <source>
        <dbReference type="EMBL" id="TDM18403.1"/>
    </source>
</evidence>
<dbReference type="PROSITE" id="PS50893">
    <property type="entry name" value="ABC_TRANSPORTER_2"/>
    <property type="match status" value="1"/>
</dbReference>
<dbReference type="PANTHER" id="PTHR42734">
    <property type="entry name" value="METAL TRANSPORT SYSTEM ATP-BINDING PROTEIN TM_0124-RELATED"/>
    <property type="match status" value="1"/>
</dbReference>
<sequence>MEPVFEIKDVSYRYPDKKALSHINISVYPGDFLAIVGPNGSGKSTLLKLILGILNLQEGSILMNGTDIRKLKNRTGIGYVSQKSNAGNSGFPANVFEVVRSGLIQIKPMFKRFDRNDHKKVDDILKRLHIEQLKDKNISDLSGGQQQRVYIARALISNPSVLVLDEPTVGIDAKHVAEFYTLLEQLKQEGITILLVTHDIGVVVDTATQVACLNEHLHFHGTTHQFKSLDEVEISKIYGHPVQFIDHSGHDRECCL</sequence>
<dbReference type="EMBL" id="CP021059">
    <property type="protein sequence ID" value="ARQ07172.1"/>
    <property type="molecule type" value="Genomic_DNA"/>
</dbReference>
<dbReference type="Gene3D" id="3.40.50.300">
    <property type="entry name" value="P-loop containing nucleotide triphosphate hydrolases"/>
    <property type="match status" value="1"/>
</dbReference>
<dbReference type="KEGG" id="mcak:MCCS_15310"/>
<evidence type="ECO:0000313" key="10">
    <source>
        <dbReference type="Proteomes" id="UP000194154"/>
    </source>
</evidence>
<evidence type="ECO:0000256" key="2">
    <source>
        <dbReference type="ARBA" id="ARBA00022448"/>
    </source>
</evidence>
<dbReference type="EMBL" id="CP021059">
    <property type="protein sequence ID" value="ARQ07133.1"/>
    <property type="molecule type" value="Genomic_DNA"/>
</dbReference>
<dbReference type="CDD" id="cd03235">
    <property type="entry name" value="ABC_Metallic_Cations"/>
    <property type="match status" value="1"/>
</dbReference>
<dbReference type="InterPro" id="IPR027417">
    <property type="entry name" value="P-loop_NTPase"/>
</dbReference>
<keyword evidence="2" id="KW-0813">Transport</keyword>
<dbReference type="Proteomes" id="UP000501122">
    <property type="component" value="Chromosome"/>
</dbReference>
<dbReference type="EMBL" id="SDQG01000001">
    <property type="protein sequence ID" value="TDM18403.1"/>
    <property type="molecule type" value="Genomic_DNA"/>
</dbReference>
<dbReference type="OrthoDB" id="9806726at2"/>
<dbReference type="RefSeq" id="WP_086042751.1">
    <property type="nucleotide sequence ID" value="NZ_CBCRZA010000002.1"/>
</dbReference>
<dbReference type="FunFam" id="3.40.50.300:FF:000134">
    <property type="entry name" value="Iron-enterobactin ABC transporter ATP-binding protein"/>
    <property type="match status" value="1"/>
</dbReference>
<dbReference type="GeneID" id="35295641"/>